<comment type="caution">
    <text evidence="2">The sequence shown here is derived from an EMBL/GenBank/DDBJ whole genome shotgun (WGS) entry which is preliminary data.</text>
</comment>
<dbReference type="PANTHER" id="PTHR42648">
    <property type="entry name" value="TRANSPOSASE, PUTATIVE-RELATED"/>
    <property type="match status" value="1"/>
</dbReference>
<gene>
    <name evidence="2" type="ORF">PBS001_LOCUS7259</name>
</gene>
<evidence type="ECO:0000256" key="1">
    <source>
        <dbReference type="SAM" id="SignalP"/>
    </source>
</evidence>
<keyword evidence="3" id="KW-1185">Reference proteome</keyword>
<proteinExistence type="predicted"/>
<organism evidence="2 3">
    <name type="scientific">Peronospora belbahrii</name>
    <dbReference type="NCBI Taxonomy" id="622444"/>
    <lineage>
        <taxon>Eukaryota</taxon>
        <taxon>Sar</taxon>
        <taxon>Stramenopiles</taxon>
        <taxon>Oomycota</taxon>
        <taxon>Peronosporomycetes</taxon>
        <taxon>Peronosporales</taxon>
        <taxon>Peronosporaceae</taxon>
        <taxon>Peronospora</taxon>
    </lineage>
</organism>
<dbReference type="Proteomes" id="UP001158986">
    <property type="component" value="Unassembled WGS sequence"/>
</dbReference>
<name>A0ABN8D996_9STRA</name>
<feature type="signal peptide" evidence="1">
    <location>
        <begin position="1"/>
        <end position="26"/>
    </location>
</feature>
<accession>A0ABN8D996</accession>
<feature type="chain" id="PRO_5046886942" description="GAG-pre-integrase domain-containing protein" evidence="1">
    <location>
        <begin position="27"/>
        <end position="247"/>
    </location>
</feature>
<evidence type="ECO:0008006" key="4">
    <source>
        <dbReference type="Google" id="ProtNLM"/>
    </source>
</evidence>
<evidence type="ECO:0000313" key="2">
    <source>
        <dbReference type="EMBL" id="CAH0520794.1"/>
    </source>
</evidence>
<protein>
    <recommendedName>
        <fullName evidence="4">GAG-pre-integrase domain-containing protein</fullName>
    </recommendedName>
</protein>
<dbReference type="EMBL" id="CAKLCB010000371">
    <property type="protein sequence ID" value="CAH0520794.1"/>
    <property type="molecule type" value="Genomic_DNA"/>
</dbReference>
<keyword evidence="1" id="KW-0732">Signal</keyword>
<dbReference type="InterPro" id="IPR039537">
    <property type="entry name" value="Retrotran_Ty1/copia-like"/>
</dbReference>
<evidence type="ECO:0000313" key="3">
    <source>
        <dbReference type="Proteomes" id="UP001158986"/>
    </source>
</evidence>
<sequence length="247" mass="27672">MWAATGPIRLLANFFASLSGCLMIEAKFLYRHVDEDDVRTVKLVKPFTPTEVTHKQQYEHGTDGAVLPNGEEHDLEIKNALYVPSMSKNLLSVPQINKHGKFQVVFDGARMYVAHNDLHPVVATADLVDGLYWLCTARPSAYTATSQNGADLHARMGHAPVDVHRKMVSNNMIKDVGVPLKSSGSGTCRECQQEKMVQNPFPSNRDKRSYDTFELLHFDICGSMEQDSLGGSKYLLLLHRGCMKWFC</sequence>
<reference evidence="2 3" key="1">
    <citation type="submission" date="2021-11" db="EMBL/GenBank/DDBJ databases">
        <authorList>
            <person name="Islam A."/>
            <person name="Islam S."/>
            <person name="Flora M.S."/>
            <person name="Rahman M."/>
            <person name="Ziaur R.M."/>
            <person name="Epstein J.H."/>
            <person name="Hassan M."/>
            <person name="Klassen M."/>
            <person name="Woodard K."/>
            <person name="Webb A."/>
            <person name="Webby R.J."/>
            <person name="El Zowalaty M.E."/>
        </authorList>
    </citation>
    <scope>NUCLEOTIDE SEQUENCE [LARGE SCALE GENOMIC DNA]</scope>
    <source>
        <strain evidence="2">Pbs1</strain>
    </source>
</reference>
<dbReference type="PANTHER" id="PTHR42648:SF28">
    <property type="entry name" value="TRANSPOSON-ENCODED PROTEIN WITH RIBONUCLEASE H-LIKE AND RETROVIRUS ZINC FINGER-LIKE DOMAINS"/>
    <property type="match status" value="1"/>
</dbReference>